<evidence type="ECO:0000313" key="2">
    <source>
        <dbReference type="EMBL" id="AEV31806.1"/>
    </source>
</evidence>
<reference evidence="2 3" key="1">
    <citation type="journal article" date="2012" name="Stand. Genomic Sci.">
        <title>Genome sequence of the orange-pigmented seawater bacterium Owenweeksia hongkongensis type strain (UST20020801(T)).</title>
        <authorList>
            <person name="Riedel T."/>
            <person name="Held B."/>
            <person name="Nolan M."/>
            <person name="Lucas S."/>
            <person name="Lapidus A."/>
            <person name="Tice H."/>
            <person name="Del Rio T.G."/>
            <person name="Cheng J.F."/>
            <person name="Han C."/>
            <person name="Tapia R."/>
            <person name="Goodwin L.A."/>
            <person name="Pitluck S."/>
            <person name="Liolios K."/>
            <person name="Mavromatis K."/>
            <person name="Pagani I."/>
            <person name="Ivanova N."/>
            <person name="Mikhailova N."/>
            <person name="Pati A."/>
            <person name="Chen A."/>
            <person name="Palaniappan K."/>
            <person name="Rohde M."/>
            <person name="Tindall B.J."/>
            <person name="Detter J.C."/>
            <person name="Goker M."/>
            <person name="Woyke T."/>
            <person name="Bristow J."/>
            <person name="Eisen J.A."/>
            <person name="Markowitz V."/>
            <person name="Hugenholtz P."/>
            <person name="Klenk H.P."/>
            <person name="Kyrpides N.C."/>
        </authorList>
    </citation>
    <scope>NUCLEOTIDE SEQUENCE</scope>
    <source>
        <strain evidence="3">DSM 17368 / JCM 12287 / NRRL B-23963</strain>
    </source>
</reference>
<dbReference type="InterPro" id="IPR029063">
    <property type="entry name" value="SAM-dependent_MTases_sf"/>
</dbReference>
<dbReference type="OrthoDB" id="1490915at2"/>
<dbReference type="HOGENOM" id="CLU_079070_0_0_10"/>
<keyword evidence="3" id="KW-1185">Reference proteome</keyword>
<dbReference type="EMBL" id="CP003156">
    <property type="protein sequence ID" value="AEV31806.1"/>
    <property type="molecule type" value="Genomic_DNA"/>
</dbReference>
<dbReference type="KEGG" id="oho:Oweho_0793"/>
<feature type="domain" description="Methyltransferase type 11" evidence="1">
    <location>
        <begin position="157"/>
        <end position="208"/>
    </location>
</feature>
<dbReference type="Gene3D" id="3.40.50.150">
    <property type="entry name" value="Vaccinia Virus protein VP39"/>
    <property type="match status" value="1"/>
</dbReference>
<dbReference type="AlphaFoldDB" id="G8R256"/>
<dbReference type="InterPro" id="IPR013216">
    <property type="entry name" value="Methyltransf_11"/>
</dbReference>
<proteinExistence type="predicted"/>
<dbReference type="STRING" id="926562.Oweho_0793"/>
<dbReference type="eggNOG" id="COG2226">
    <property type="taxonomic scope" value="Bacteria"/>
</dbReference>
<accession>G8R256</accession>
<evidence type="ECO:0000313" key="3">
    <source>
        <dbReference type="Proteomes" id="UP000005631"/>
    </source>
</evidence>
<dbReference type="Pfam" id="PF08241">
    <property type="entry name" value="Methyltransf_11"/>
    <property type="match status" value="1"/>
</dbReference>
<gene>
    <name evidence="2" type="ordered locus">Oweho_0793</name>
</gene>
<sequence length="308" mass="36061">MAKWIAKAIVQKTISVFPFKEKLNHVFQKHITKGVQLTDEHFGNKLMHAADHVKYYKKYRGQLNNIKVLELGSGWYPVVPIALYLSDAGQTDSLDIQSWMNKETIMTTITKFKEWNDKGKLKSYLPEWNEEKWKLLLELPARTDSISIDDALAAIQLKLHLKDARNTGFQKDSYDFICSNNTFEHIYDDVLINILREFKLVAKPGAFMCHFIDLSDHFAHFDHSINIYNFLKFSPKGWKIIDNAIQPQNRLRWKDYLEMYRKVELPVSEEITREGDLKLLSQVKVHKSYQSYSQEELAISHGYILSEL</sequence>
<name>G8R256_OWEHD</name>
<dbReference type="RefSeq" id="WP_014201167.1">
    <property type="nucleotide sequence ID" value="NC_016599.1"/>
</dbReference>
<evidence type="ECO:0000259" key="1">
    <source>
        <dbReference type="Pfam" id="PF08241"/>
    </source>
</evidence>
<dbReference type="Proteomes" id="UP000005631">
    <property type="component" value="Chromosome"/>
</dbReference>
<organism evidence="2 3">
    <name type="scientific">Owenweeksia hongkongensis (strain DSM 17368 / CIP 108786 / JCM 12287 / NRRL B-23963 / UST20020801)</name>
    <dbReference type="NCBI Taxonomy" id="926562"/>
    <lineage>
        <taxon>Bacteria</taxon>
        <taxon>Pseudomonadati</taxon>
        <taxon>Bacteroidota</taxon>
        <taxon>Flavobacteriia</taxon>
        <taxon>Flavobacteriales</taxon>
        <taxon>Owenweeksiaceae</taxon>
        <taxon>Owenweeksia</taxon>
    </lineage>
</organism>
<protein>
    <recommendedName>
        <fullName evidence="1">Methyltransferase type 11 domain-containing protein</fullName>
    </recommendedName>
</protein>
<dbReference type="SUPFAM" id="SSF53335">
    <property type="entry name" value="S-adenosyl-L-methionine-dependent methyltransferases"/>
    <property type="match status" value="1"/>
</dbReference>
<dbReference type="GO" id="GO:0008757">
    <property type="term" value="F:S-adenosylmethionine-dependent methyltransferase activity"/>
    <property type="evidence" value="ECO:0007669"/>
    <property type="project" value="InterPro"/>
</dbReference>